<dbReference type="Proteomes" id="UP001304683">
    <property type="component" value="Chromosome"/>
</dbReference>
<dbReference type="InterPro" id="IPR050366">
    <property type="entry name" value="BP-dependent_transpt_permease"/>
</dbReference>
<evidence type="ECO:0000256" key="5">
    <source>
        <dbReference type="ARBA" id="ARBA00022989"/>
    </source>
</evidence>
<dbReference type="NCBIfam" id="NF045474">
    <property type="entry name" value="Opp2C"/>
    <property type="match status" value="1"/>
</dbReference>
<evidence type="ECO:0000313" key="9">
    <source>
        <dbReference type="EMBL" id="WPD19836.1"/>
    </source>
</evidence>
<comment type="similarity">
    <text evidence="7">Belongs to the binding-protein-dependent transport system permease family.</text>
</comment>
<protein>
    <submittedName>
        <fullName evidence="9">ABC transporter permease</fullName>
    </submittedName>
</protein>
<dbReference type="PANTHER" id="PTHR43386">
    <property type="entry name" value="OLIGOPEPTIDE TRANSPORT SYSTEM PERMEASE PROTEIN APPC"/>
    <property type="match status" value="1"/>
</dbReference>
<evidence type="ECO:0000313" key="10">
    <source>
        <dbReference type="Proteomes" id="UP001304683"/>
    </source>
</evidence>
<keyword evidence="5 7" id="KW-1133">Transmembrane helix</keyword>
<dbReference type="CDD" id="cd06261">
    <property type="entry name" value="TM_PBP2"/>
    <property type="match status" value="1"/>
</dbReference>
<dbReference type="InterPro" id="IPR025966">
    <property type="entry name" value="OppC_N"/>
</dbReference>
<keyword evidence="6 7" id="KW-0472">Membrane</keyword>
<dbReference type="PROSITE" id="PS50928">
    <property type="entry name" value="ABC_TM1"/>
    <property type="match status" value="1"/>
</dbReference>
<dbReference type="PANTHER" id="PTHR43386:SF25">
    <property type="entry name" value="PEPTIDE ABC TRANSPORTER PERMEASE PROTEIN"/>
    <property type="match status" value="1"/>
</dbReference>
<organism evidence="9 10">
    <name type="scientific">Thermaerobacter composti</name>
    <dbReference type="NCBI Taxonomy" id="554949"/>
    <lineage>
        <taxon>Bacteria</taxon>
        <taxon>Bacillati</taxon>
        <taxon>Bacillota</taxon>
        <taxon>Clostridia</taxon>
        <taxon>Eubacteriales</taxon>
        <taxon>Clostridiales Family XVII. Incertae Sedis</taxon>
        <taxon>Thermaerobacter</taxon>
    </lineage>
</organism>
<keyword evidence="3" id="KW-1003">Cell membrane</keyword>
<dbReference type="Pfam" id="PF12911">
    <property type="entry name" value="OppC_N"/>
    <property type="match status" value="1"/>
</dbReference>
<accession>A0ABZ0QR27</accession>
<keyword evidence="2 7" id="KW-0813">Transport</keyword>
<keyword evidence="10" id="KW-1185">Reference proteome</keyword>
<comment type="subcellular location">
    <subcellularLocation>
        <location evidence="1 7">Cell membrane</location>
        <topology evidence="1 7">Multi-pass membrane protein</topology>
    </subcellularLocation>
</comment>
<evidence type="ECO:0000259" key="8">
    <source>
        <dbReference type="PROSITE" id="PS50928"/>
    </source>
</evidence>
<sequence>MAAVAHDVPGATPLPPGAPLPPARGLGRRLLNHRSALLGGAIVAAFVLIALLAPLLAPYDPIGDADLGRRLQPPSAEHWLGTDHQGRDVLSRILYGARISLRVGVMAMLMAAAVGTAWGALAGYYGGWFDLISGRLVDLMLAFPSILLAIAFAAFLGPSLENTMLAVALVSVPQYMRLVRGQVLSLREQDYVVAARAQGLSDARIIVRHILPNALAPLIVQATLGVGTAVLDAAALSFLGLGAQPPAPEWGRMLNDARTVFRVAPWNMTFPGLAIMLVVLGFNLLGDGLRDVLDPRARDD</sequence>
<dbReference type="RefSeq" id="WP_318751300.1">
    <property type="nucleotide sequence ID" value="NZ_CP132508.1"/>
</dbReference>
<evidence type="ECO:0000256" key="4">
    <source>
        <dbReference type="ARBA" id="ARBA00022692"/>
    </source>
</evidence>
<feature type="transmembrane region" description="Helical" evidence="7">
    <location>
        <begin position="99"/>
        <end position="124"/>
    </location>
</feature>
<evidence type="ECO:0000256" key="7">
    <source>
        <dbReference type="RuleBase" id="RU363032"/>
    </source>
</evidence>
<dbReference type="InterPro" id="IPR000515">
    <property type="entry name" value="MetI-like"/>
</dbReference>
<feature type="domain" description="ABC transmembrane type-1" evidence="8">
    <location>
        <begin position="97"/>
        <end position="286"/>
    </location>
</feature>
<feature type="transmembrane region" description="Helical" evidence="7">
    <location>
        <begin position="218"/>
        <end position="243"/>
    </location>
</feature>
<dbReference type="SUPFAM" id="SSF161098">
    <property type="entry name" value="MetI-like"/>
    <property type="match status" value="1"/>
</dbReference>
<dbReference type="Gene3D" id="1.10.3720.10">
    <property type="entry name" value="MetI-like"/>
    <property type="match status" value="1"/>
</dbReference>
<dbReference type="InterPro" id="IPR035906">
    <property type="entry name" value="MetI-like_sf"/>
</dbReference>
<evidence type="ECO:0000256" key="6">
    <source>
        <dbReference type="ARBA" id="ARBA00023136"/>
    </source>
</evidence>
<evidence type="ECO:0000256" key="2">
    <source>
        <dbReference type="ARBA" id="ARBA00022448"/>
    </source>
</evidence>
<keyword evidence="4 7" id="KW-0812">Transmembrane</keyword>
<reference evidence="9 10" key="1">
    <citation type="submission" date="2023-08" db="EMBL/GenBank/DDBJ databases">
        <title>Genome sequence of Thermaerobacter compostii strain Ins1, a spore-forming filamentous bacterium isolated from a deep geothermal reservoir.</title>
        <authorList>
            <person name="Bregnard D."/>
            <person name="Gonzalez D."/>
            <person name="Junier P."/>
        </authorList>
    </citation>
    <scope>NUCLEOTIDE SEQUENCE [LARGE SCALE GENOMIC DNA]</scope>
    <source>
        <strain evidence="9 10">Ins1</strain>
    </source>
</reference>
<feature type="transmembrane region" description="Helical" evidence="7">
    <location>
        <begin position="36"/>
        <end position="57"/>
    </location>
</feature>
<feature type="transmembrane region" description="Helical" evidence="7">
    <location>
        <begin position="136"/>
        <end position="156"/>
    </location>
</feature>
<evidence type="ECO:0000256" key="1">
    <source>
        <dbReference type="ARBA" id="ARBA00004651"/>
    </source>
</evidence>
<feature type="transmembrane region" description="Helical" evidence="7">
    <location>
        <begin position="263"/>
        <end position="286"/>
    </location>
</feature>
<evidence type="ECO:0000256" key="3">
    <source>
        <dbReference type="ARBA" id="ARBA00022475"/>
    </source>
</evidence>
<dbReference type="Pfam" id="PF00528">
    <property type="entry name" value="BPD_transp_1"/>
    <property type="match status" value="1"/>
</dbReference>
<dbReference type="EMBL" id="CP132508">
    <property type="protein sequence ID" value="WPD19836.1"/>
    <property type="molecule type" value="Genomic_DNA"/>
</dbReference>
<gene>
    <name evidence="9" type="ORF">Q5761_04065</name>
</gene>
<name>A0ABZ0QR27_9FIRM</name>
<dbReference type="InterPro" id="IPR053385">
    <property type="entry name" value="ABC_transport_permease"/>
</dbReference>
<proteinExistence type="inferred from homology"/>